<keyword evidence="1 2" id="KW-0732">Signal</keyword>
<dbReference type="PANTHER" id="PTHR30383">
    <property type="entry name" value="THIOESTERASE 1/PROTEASE 1/LYSOPHOSPHOLIPASE L1"/>
    <property type="match status" value="1"/>
</dbReference>
<dbReference type="InterPro" id="IPR008979">
    <property type="entry name" value="Galactose-bd-like_sf"/>
</dbReference>
<gene>
    <name evidence="4" type="ORF">LMUR_02507</name>
</gene>
<dbReference type="PROSITE" id="PS51175">
    <property type="entry name" value="CBM6"/>
    <property type="match status" value="1"/>
</dbReference>
<dbReference type="Proteomes" id="UP000019251">
    <property type="component" value="Unassembled WGS sequence"/>
</dbReference>
<evidence type="ECO:0000256" key="1">
    <source>
        <dbReference type="ARBA" id="ARBA00022729"/>
    </source>
</evidence>
<dbReference type="InterPro" id="IPR013830">
    <property type="entry name" value="SGNH_hydro"/>
</dbReference>
<dbReference type="InterPro" id="IPR005084">
    <property type="entry name" value="CBM6"/>
</dbReference>
<evidence type="ECO:0000313" key="5">
    <source>
        <dbReference type="Proteomes" id="UP000019251"/>
    </source>
</evidence>
<organism evidence="4 5">
    <name type="scientific">Listeria grayi FSL F6-1183</name>
    <dbReference type="NCBI Taxonomy" id="1265827"/>
    <lineage>
        <taxon>Bacteria</taxon>
        <taxon>Bacillati</taxon>
        <taxon>Bacillota</taxon>
        <taxon>Bacilli</taxon>
        <taxon>Bacillales</taxon>
        <taxon>Listeriaceae</taxon>
        <taxon>Listeria</taxon>
    </lineage>
</organism>
<comment type="caution">
    <text evidence="4">The sequence shown here is derived from an EMBL/GenBank/DDBJ whole genome shotgun (WGS) entry which is preliminary data.</text>
</comment>
<dbReference type="Pfam" id="PF03422">
    <property type="entry name" value="CBM_6"/>
    <property type="match status" value="1"/>
</dbReference>
<feature type="chain" id="PRO_5038648666" evidence="2">
    <location>
        <begin position="27"/>
        <end position="722"/>
    </location>
</feature>
<dbReference type="InterPro" id="IPR051532">
    <property type="entry name" value="Ester_Hydrolysis_Enzymes"/>
</dbReference>
<evidence type="ECO:0000259" key="3">
    <source>
        <dbReference type="PROSITE" id="PS51175"/>
    </source>
</evidence>
<dbReference type="GO" id="GO:0030246">
    <property type="term" value="F:carbohydrate binding"/>
    <property type="evidence" value="ECO:0007669"/>
    <property type="project" value="InterPro"/>
</dbReference>
<dbReference type="SUPFAM" id="SSF49785">
    <property type="entry name" value="Galactose-binding domain-like"/>
    <property type="match status" value="1"/>
</dbReference>
<dbReference type="CDD" id="cd04084">
    <property type="entry name" value="CBM6_xylanase-like"/>
    <property type="match status" value="1"/>
</dbReference>
<protein>
    <submittedName>
        <fullName evidence="4">Lipase-GDSL family acetylesterase</fullName>
    </submittedName>
</protein>
<dbReference type="InterPro" id="IPR006584">
    <property type="entry name" value="Cellulose-bd_IV"/>
</dbReference>
<accession>A0A829R9Y8</accession>
<dbReference type="SMART" id="SM00606">
    <property type="entry name" value="CBD_IV"/>
    <property type="match status" value="1"/>
</dbReference>
<dbReference type="Gene3D" id="2.60.120.260">
    <property type="entry name" value="Galactose-binding domain-like"/>
    <property type="match status" value="1"/>
</dbReference>
<dbReference type="InterPro" id="IPR036514">
    <property type="entry name" value="SGNH_hydro_sf"/>
</dbReference>
<dbReference type="EMBL" id="AODG01000004">
    <property type="protein sequence ID" value="EUJ29936.1"/>
    <property type="molecule type" value="Genomic_DNA"/>
</dbReference>
<proteinExistence type="predicted"/>
<dbReference type="InterPro" id="IPR047589">
    <property type="entry name" value="DUF11_rpt"/>
</dbReference>
<feature type="signal peptide" evidence="2">
    <location>
        <begin position="1"/>
        <end position="26"/>
    </location>
</feature>
<dbReference type="RefSeq" id="WP_052009083.1">
    <property type="nucleotide sequence ID" value="NZ_AODG01000004.1"/>
</dbReference>
<evidence type="ECO:0000313" key="4">
    <source>
        <dbReference type="EMBL" id="EUJ29936.1"/>
    </source>
</evidence>
<dbReference type="AlphaFoldDB" id="A0A829R9Y8"/>
<dbReference type="NCBIfam" id="TIGR01451">
    <property type="entry name" value="B_ant_repeat"/>
    <property type="match status" value="1"/>
</dbReference>
<dbReference type="Pfam" id="PF13472">
    <property type="entry name" value="Lipase_GDSL_2"/>
    <property type="match status" value="1"/>
</dbReference>
<reference evidence="4 5" key="1">
    <citation type="submission" date="2012-12" db="EMBL/GenBank/DDBJ databases">
        <title>Novel taxa of Listeriaceae from agricultural environments in the United States.</title>
        <authorList>
            <person name="den Bakker H.C."/>
            <person name="Allred A."/>
            <person name="Warchocki S."/>
            <person name="Wright E.M."/>
            <person name="Burrell A."/>
            <person name="Nightingale K.K."/>
            <person name="Kephart D."/>
            <person name="Wiedmann M."/>
        </authorList>
    </citation>
    <scope>NUCLEOTIDE SEQUENCE [LARGE SCALE GENOMIC DNA]</scope>
    <source>
        <strain evidence="4 5">FSL F6-1183</strain>
    </source>
</reference>
<dbReference type="Gene3D" id="3.40.50.1110">
    <property type="entry name" value="SGNH hydrolase"/>
    <property type="match status" value="1"/>
</dbReference>
<evidence type="ECO:0000256" key="2">
    <source>
        <dbReference type="SAM" id="SignalP"/>
    </source>
</evidence>
<feature type="domain" description="CBM6" evidence="3">
    <location>
        <begin position="592"/>
        <end position="717"/>
    </location>
</feature>
<dbReference type="SUPFAM" id="SSF52266">
    <property type="entry name" value="SGNH hydrolase"/>
    <property type="match status" value="1"/>
</dbReference>
<sequence length="722" mass="78426">MKKNLGICIFILVVSLICLSVMQKQAFATSGKVNVSIGYTIDRQTAKVGDVLRYQSEAKNNGSQKAIETIFYATLPNNLEKPRNVVIVGNTGIQYPIKEGKANANFAGGYYTWNEQSHLLTVYAKEIAAHAKKGITYQTKIIRGNDGQQLRSSVKLAEATNGKAAQAVADLKVIGQPALAVGISSDKSEAEAGELLTFISEGRNNGNKNAAETVFQIKLPNGLEKPTNVDILGNTGIRYPIQEGKANANFAGGYYTWSNQSRMLTVYAKEIAIAAKKSIRFQTTIAANCSDIVRTNASLAGLNTATVKGTEAVVKIRKSKENYFPTVNVITKKDKAVLLNNTITYLTKEQQVGFTSVKWEPIDAALFSKIGKHRVTGMTETGEKVNAIITVFPETKTIHVAAAGDSITRGLGITALGDTYPSQLNYRLGAGYRVDNYGYSGATLLEKGDLPYIKTIDYQNSLAAQPDVVVIQLGTNDTRSQNYIYKESFLQDYVKLLQSYQSLSSKPVLYIALPPTLFLESANRPSQKRLETILPLMIKATQRANMDVSIIDNQTATRAIGPFVRDGIHPDAKGAAVIANNVYAGLKGETDVAFDALTLEAYQQTFGAQNQSTETGLQVVGLTNKSWLSFKNVSISQTVKKQITIKAAAPFTNTTVAVHLGNVDGPLIGKAVLQRTSKENSFTSNNIQVNTKQGVHDLYLVFENPGSMPNQEIVRLSSLTTK</sequence>
<name>A0A829R9Y8_LISGR</name>